<protein>
    <submittedName>
        <fullName evidence="5">Oxidase ustYa</fullName>
    </submittedName>
</protein>
<keyword evidence="2" id="KW-0560">Oxidoreductase</keyword>
<feature type="transmembrane region" description="Helical" evidence="4">
    <location>
        <begin position="29"/>
        <end position="52"/>
    </location>
</feature>
<keyword evidence="6" id="KW-1185">Reference proteome</keyword>
<keyword evidence="4" id="KW-1133">Transmembrane helix</keyword>
<accession>A0A8H6RFQ7</accession>
<reference evidence="5" key="1">
    <citation type="submission" date="2020-04" db="EMBL/GenBank/DDBJ databases">
        <title>Draft genome resource of the tomato pathogen Pseudocercospora fuligena.</title>
        <authorList>
            <person name="Zaccaron A."/>
        </authorList>
    </citation>
    <scope>NUCLEOTIDE SEQUENCE</scope>
    <source>
        <strain evidence="5">PF001</strain>
    </source>
</reference>
<dbReference type="EMBL" id="JABCIY010000175">
    <property type="protein sequence ID" value="KAF7190114.1"/>
    <property type="molecule type" value="Genomic_DNA"/>
</dbReference>
<evidence type="ECO:0000313" key="5">
    <source>
        <dbReference type="EMBL" id="KAF7190114.1"/>
    </source>
</evidence>
<evidence type="ECO:0000256" key="1">
    <source>
        <dbReference type="ARBA" id="ARBA00004685"/>
    </source>
</evidence>
<evidence type="ECO:0000256" key="4">
    <source>
        <dbReference type="SAM" id="Phobius"/>
    </source>
</evidence>
<dbReference type="InterPro" id="IPR021765">
    <property type="entry name" value="UstYa-like"/>
</dbReference>
<evidence type="ECO:0000256" key="3">
    <source>
        <dbReference type="ARBA" id="ARBA00035112"/>
    </source>
</evidence>
<proteinExistence type="inferred from homology"/>
<organism evidence="5 6">
    <name type="scientific">Pseudocercospora fuligena</name>
    <dbReference type="NCBI Taxonomy" id="685502"/>
    <lineage>
        <taxon>Eukaryota</taxon>
        <taxon>Fungi</taxon>
        <taxon>Dikarya</taxon>
        <taxon>Ascomycota</taxon>
        <taxon>Pezizomycotina</taxon>
        <taxon>Dothideomycetes</taxon>
        <taxon>Dothideomycetidae</taxon>
        <taxon>Mycosphaerellales</taxon>
        <taxon>Mycosphaerellaceae</taxon>
        <taxon>Pseudocercospora</taxon>
    </lineage>
</organism>
<dbReference type="AlphaFoldDB" id="A0A8H6RFQ7"/>
<comment type="similarity">
    <text evidence="3">Belongs to the ustYa family.</text>
</comment>
<keyword evidence="4" id="KW-0472">Membrane</keyword>
<comment type="caution">
    <text evidence="5">The sequence shown here is derived from an EMBL/GenBank/DDBJ whole genome shotgun (WGS) entry which is preliminary data.</text>
</comment>
<gene>
    <name evidence="5" type="ORF">HII31_08445</name>
</gene>
<dbReference type="Proteomes" id="UP000660729">
    <property type="component" value="Unassembled WGS sequence"/>
</dbReference>
<evidence type="ECO:0000313" key="6">
    <source>
        <dbReference type="Proteomes" id="UP000660729"/>
    </source>
</evidence>
<dbReference type="GO" id="GO:0016491">
    <property type="term" value="F:oxidoreductase activity"/>
    <property type="evidence" value="ECO:0007669"/>
    <property type="project" value="UniProtKB-KW"/>
</dbReference>
<name>A0A8H6RFQ7_9PEZI</name>
<evidence type="ECO:0000256" key="2">
    <source>
        <dbReference type="ARBA" id="ARBA00023002"/>
    </source>
</evidence>
<sequence length="248" mass="28710">MPLREEEEEKLLYNDEQAISPTPRQRRAWYTFSAFSYLTNAFLISIILWLLISRKHPHPELASDINNIWPKFPNQIIEFQPNPNFTGNLTSPNFIDSIKKPWLSLVPKGLGFIEVPNHPNHPNMPPPLREYKIPTYTTSVTHQLHCLFMIMHGMNDLALNQGSFAARNENGEGLTREGEDPAEHLNHCFDYLRQAIMCHGDTALEGAQTTFGEEVGGSDGWNVKHVCKPWDKIHDWLEERRIDDREWI</sequence>
<dbReference type="PANTHER" id="PTHR33365">
    <property type="entry name" value="YALI0B05434P"/>
    <property type="match status" value="1"/>
</dbReference>
<dbReference type="PANTHER" id="PTHR33365:SF11">
    <property type="entry name" value="TAT PATHWAY SIGNAL SEQUENCE"/>
    <property type="match status" value="1"/>
</dbReference>
<keyword evidence="4" id="KW-0812">Transmembrane</keyword>
<dbReference type="OrthoDB" id="3687641at2759"/>
<comment type="pathway">
    <text evidence="1">Mycotoxin biosynthesis.</text>
</comment>
<dbReference type="Pfam" id="PF11807">
    <property type="entry name" value="UstYa"/>
    <property type="match status" value="1"/>
</dbReference>
<dbReference type="GO" id="GO:0043386">
    <property type="term" value="P:mycotoxin biosynthetic process"/>
    <property type="evidence" value="ECO:0007669"/>
    <property type="project" value="InterPro"/>
</dbReference>